<reference evidence="1 2" key="1">
    <citation type="submission" date="2022-10" db="EMBL/GenBank/DDBJ databases">
        <title>Erythrobacter sp. sf7 Genome sequencing.</title>
        <authorList>
            <person name="Park S."/>
        </authorList>
    </citation>
    <scope>NUCLEOTIDE SEQUENCE [LARGE SCALE GENOMIC DNA]</scope>
    <source>
        <strain evidence="2">sf7</strain>
    </source>
</reference>
<organism evidence="1 2">
    <name type="scientific">Erythrobacter fulvus</name>
    <dbReference type="NCBI Taxonomy" id="2987523"/>
    <lineage>
        <taxon>Bacteria</taxon>
        <taxon>Pseudomonadati</taxon>
        <taxon>Pseudomonadota</taxon>
        <taxon>Alphaproteobacteria</taxon>
        <taxon>Sphingomonadales</taxon>
        <taxon>Erythrobacteraceae</taxon>
        <taxon>Erythrobacter/Porphyrobacter group</taxon>
        <taxon>Erythrobacter</taxon>
    </lineage>
</organism>
<dbReference type="Gene3D" id="3.40.50.1100">
    <property type="match status" value="2"/>
</dbReference>
<dbReference type="EMBL" id="JAQQXQ010000001">
    <property type="protein sequence ID" value="MDC8753038.1"/>
    <property type="molecule type" value="Genomic_DNA"/>
</dbReference>
<proteinExistence type="predicted"/>
<name>A0ABT5JK52_9SPHN</name>
<feature type="non-terminal residue" evidence="1">
    <location>
        <position position="77"/>
    </location>
</feature>
<sequence length="77" mass="8100">MIQADVRIPTSDGVRAAAEAVAAILPPTPLLPVDINGVQAWVKADNLQPIGAFKIRGAWWRLSNLSEAERAGGVVAV</sequence>
<protein>
    <submittedName>
        <fullName evidence="1">Pyridoxal-5'-phosphate-dependent protein</fullName>
    </submittedName>
</protein>
<comment type="caution">
    <text evidence="1">The sequence shown here is derived from an EMBL/GenBank/DDBJ whole genome shotgun (WGS) entry which is preliminary data.</text>
</comment>
<accession>A0ABT5JK52</accession>
<gene>
    <name evidence="1" type="ORF">OIK40_00090</name>
</gene>
<dbReference type="Proteomes" id="UP001216558">
    <property type="component" value="Unassembled WGS sequence"/>
</dbReference>
<evidence type="ECO:0000313" key="1">
    <source>
        <dbReference type="EMBL" id="MDC8753038.1"/>
    </source>
</evidence>
<keyword evidence="2" id="KW-1185">Reference proteome</keyword>
<evidence type="ECO:0000313" key="2">
    <source>
        <dbReference type="Proteomes" id="UP001216558"/>
    </source>
</evidence>
<dbReference type="SUPFAM" id="SSF53686">
    <property type="entry name" value="Tryptophan synthase beta subunit-like PLP-dependent enzymes"/>
    <property type="match status" value="1"/>
</dbReference>
<dbReference type="InterPro" id="IPR036052">
    <property type="entry name" value="TrpB-like_PALP_sf"/>
</dbReference>